<dbReference type="EMBL" id="ML994161">
    <property type="protein sequence ID" value="KAF2198213.1"/>
    <property type="molecule type" value="Genomic_DNA"/>
</dbReference>
<dbReference type="AlphaFoldDB" id="A0A9P4JF12"/>
<name>A0A9P4JF12_9PLEO</name>
<dbReference type="Pfam" id="PF00388">
    <property type="entry name" value="PI-PLC-X"/>
    <property type="match status" value="1"/>
</dbReference>
<dbReference type="PROSITE" id="PS50007">
    <property type="entry name" value="PIPLC_X_DOMAIN"/>
    <property type="match status" value="1"/>
</dbReference>
<dbReference type="SUPFAM" id="SSF51695">
    <property type="entry name" value="PLC-like phosphodiesterases"/>
    <property type="match status" value="1"/>
</dbReference>
<dbReference type="PANTHER" id="PTHR13593:SF113">
    <property type="entry name" value="SI:DKEY-266F7.9"/>
    <property type="match status" value="1"/>
</dbReference>
<evidence type="ECO:0000313" key="2">
    <source>
        <dbReference type="EMBL" id="KAF2198213.1"/>
    </source>
</evidence>
<protein>
    <submittedName>
        <fullName evidence="2">1-phosphatidylinositol phosphodiesterase</fullName>
    </submittedName>
</protein>
<dbReference type="InterPro" id="IPR017946">
    <property type="entry name" value="PLC-like_Pdiesterase_TIM-brl"/>
</dbReference>
<dbReference type="PANTHER" id="PTHR13593">
    <property type="match status" value="1"/>
</dbReference>
<feature type="domain" description="Phosphatidylinositol-specific phospholipase C X" evidence="1">
    <location>
        <begin position="169"/>
        <end position="318"/>
    </location>
</feature>
<sequence length="516" mass="57820">MASPLTIRNLTSNPIYLKLIESFEDPNSLQSKPSAFPFASKNISSSAPSAPKLGEHAQTFHRQEPNIQLVPFESYTTKSQSLAEDVRESLLSRSLVLRITIEAPNGDRHRIDTNPTYTQKSSLNFVPLSPAPSHSFRALYHPGTPTSHLTIQDTFLNDLSSWMSLLPSTLPLSAISIPGTHNSHTHYRALPSVRCQSVPVKTQLENGIRFLDIRVMPAQAGKVDKKDLYLVHGAFPVSLTGSKYFEPILETCYDFLDRHKSETILLSLKREGTGSSTDEELSQILDKYYISPHKDKWYLGPEIPYLKDVRGKLVLIRRYKIHESVKTSPESNYYGLDATSWPHNSTHAIHGPFCVQDYCEIMKPSMIPEKLGYSKEHLARAAECTAFIPGVNTDKTNPVPSGPLYLNFLSGSNFWNAGTWPEKVSLPINRGIEEWICKSHHLEHPSNLEEDERKEREQEGQNRALGVVKRVQQGDGGTGVVVMDWVGHGSDWDLVKLIISLNTALASRIKDSQQSN</sequence>
<dbReference type="GO" id="GO:0008081">
    <property type="term" value="F:phosphoric diester hydrolase activity"/>
    <property type="evidence" value="ECO:0007669"/>
    <property type="project" value="InterPro"/>
</dbReference>
<accession>A0A9P4JF12</accession>
<proteinExistence type="predicted"/>
<gene>
    <name evidence="2" type="ORF">GQ43DRAFT_170276</name>
</gene>
<evidence type="ECO:0000259" key="1">
    <source>
        <dbReference type="SMART" id="SM00148"/>
    </source>
</evidence>
<dbReference type="Proteomes" id="UP000799536">
    <property type="component" value="Unassembled WGS sequence"/>
</dbReference>
<dbReference type="OrthoDB" id="1046782at2759"/>
<reference evidence="2" key="1">
    <citation type="journal article" date="2020" name="Stud. Mycol.">
        <title>101 Dothideomycetes genomes: a test case for predicting lifestyles and emergence of pathogens.</title>
        <authorList>
            <person name="Haridas S."/>
            <person name="Albert R."/>
            <person name="Binder M."/>
            <person name="Bloem J."/>
            <person name="Labutti K."/>
            <person name="Salamov A."/>
            <person name="Andreopoulos B."/>
            <person name="Baker S."/>
            <person name="Barry K."/>
            <person name="Bills G."/>
            <person name="Bluhm B."/>
            <person name="Cannon C."/>
            <person name="Castanera R."/>
            <person name="Culley D."/>
            <person name="Daum C."/>
            <person name="Ezra D."/>
            <person name="Gonzalez J."/>
            <person name="Henrissat B."/>
            <person name="Kuo A."/>
            <person name="Liang C."/>
            <person name="Lipzen A."/>
            <person name="Lutzoni F."/>
            <person name="Magnuson J."/>
            <person name="Mondo S."/>
            <person name="Nolan M."/>
            <person name="Ohm R."/>
            <person name="Pangilinan J."/>
            <person name="Park H.-J."/>
            <person name="Ramirez L."/>
            <person name="Alfaro M."/>
            <person name="Sun H."/>
            <person name="Tritt A."/>
            <person name="Yoshinaga Y."/>
            <person name="Zwiers L.-H."/>
            <person name="Turgeon B."/>
            <person name="Goodwin S."/>
            <person name="Spatafora J."/>
            <person name="Crous P."/>
            <person name="Grigoriev I."/>
        </authorList>
    </citation>
    <scope>NUCLEOTIDE SEQUENCE</scope>
    <source>
        <strain evidence="2">ATCC 74209</strain>
    </source>
</reference>
<keyword evidence="3" id="KW-1185">Reference proteome</keyword>
<dbReference type="GO" id="GO:0006629">
    <property type="term" value="P:lipid metabolic process"/>
    <property type="evidence" value="ECO:0007669"/>
    <property type="project" value="InterPro"/>
</dbReference>
<comment type="caution">
    <text evidence="2">The sequence shown here is derived from an EMBL/GenBank/DDBJ whole genome shotgun (WGS) entry which is preliminary data.</text>
</comment>
<dbReference type="SMART" id="SM00148">
    <property type="entry name" value="PLCXc"/>
    <property type="match status" value="1"/>
</dbReference>
<dbReference type="Gene3D" id="3.20.20.190">
    <property type="entry name" value="Phosphatidylinositol (PI) phosphodiesterase"/>
    <property type="match status" value="1"/>
</dbReference>
<dbReference type="InterPro" id="IPR051057">
    <property type="entry name" value="PI-PLC_domain"/>
</dbReference>
<organism evidence="2 3">
    <name type="scientific">Delitschia confertaspora ATCC 74209</name>
    <dbReference type="NCBI Taxonomy" id="1513339"/>
    <lineage>
        <taxon>Eukaryota</taxon>
        <taxon>Fungi</taxon>
        <taxon>Dikarya</taxon>
        <taxon>Ascomycota</taxon>
        <taxon>Pezizomycotina</taxon>
        <taxon>Dothideomycetes</taxon>
        <taxon>Pleosporomycetidae</taxon>
        <taxon>Pleosporales</taxon>
        <taxon>Delitschiaceae</taxon>
        <taxon>Delitschia</taxon>
    </lineage>
</organism>
<dbReference type="CDD" id="cd08586">
    <property type="entry name" value="PI-PLCc_BcPLC_like"/>
    <property type="match status" value="1"/>
</dbReference>
<evidence type="ECO:0000313" key="3">
    <source>
        <dbReference type="Proteomes" id="UP000799536"/>
    </source>
</evidence>
<dbReference type="InterPro" id="IPR000909">
    <property type="entry name" value="PLipase_C_PInositol-sp_X_dom"/>
</dbReference>